<keyword evidence="3" id="KW-0732">Signal</keyword>
<proteinExistence type="inferred from homology"/>
<dbReference type="GO" id="GO:0042597">
    <property type="term" value="C:periplasmic space"/>
    <property type="evidence" value="ECO:0007669"/>
    <property type="project" value="UniProtKB-SubCell"/>
</dbReference>
<name>A0A194AJF3_9BACT</name>
<dbReference type="STRING" id="1592317.DPF_1906"/>
<evidence type="ECO:0000313" key="5">
    <source>
        <dbReference type="EMBL" id="GAU09186.1"/>
    </source>
</evidence>
<accession>A0A194AJF3</accession>
<dbReference type="Pfam" id="PF09084">
    <property type="entry name" value="NMT1"/>
    <property type="match status" value="1"/>
</dbReference>
<dbReference type="OrthoDB" id="2054296at2"/>
<protein>
    <recommendedName>
        <fullName evidence="4">SsuA/THI5-like domain-containing protein</fullName>
    </recommendedName>
</protein>
<dbReference type="EMBL" id="BDFE01000017">
    <property type="protein sequence ID" value="GAU09186.1"/>
    <property type="molecule type" value="Genomic_DNA"/>
</dbReference>
<evidence type="ECO:0000256" key="2">
    <source>
        <dbReference type="ARBA" id="ARBA00010742"/>
    </source>
</evidence>
<sequence length="334" mass="37151">MQIVRMIVTLALYLALVGVHLAGAAQEPASVNIAQGKGPLSVLLVVAEEKGFFVKHGVEVALHTYNRGILAIRDGMIRDQCDGALGGATVATLEAFSHPHAFKIVTEMAFTDNQDTIIARTDRGITSPGDLIGKRLAVPRGGTAHFFLTSYLEKWNIPVNMVDVVFLSKKEMVKAIAQGRVDAICQHEPVTEKVRKALHNQTVEFEEKALTRKITVLLFRTPFIKAHPQKVKAVLRGITDAWQYMQDHLDECVEILSRRKNISKENACHFLEHTFNFRGLGLSQSLLLKIEYATFWAISAGLGERENAPDSLNLIDYSLLEQMDPGRVTIIRKE</sequence>
<dbReference type="AlphaFoldDB" id="A0A194AJF3"/>
<dbReference type="Proteomes" id="UP000095200">
    <property type="component" value="Unassembled WGS sequence"/>
</dbReference>
<reference evidence="6" key="1">
    <citation type="submission" date="2016-06" db="EMBL/GenBank/DDBJ databases">
        <title>Draft genome sequence of Desulfoplanes formicivorans strain Pf12B.</title>
        <authorList>
            <person name="Watanabe M."/>
            <person name="Kojima H."/>
            <person name="Fukui M."/>
        </authorList>
    </citation>
    <scope>NUCLEOTIDE SEQUENCE [LARGE SCALE GENOMIC DNA]</scope>
    <source>
        <strain evidence="6">Pf12B</strain>
    </source>
</reference>
<dbReference type="SUPFAM" id="SSF53850">
    <property type="entry name" value="Periplasmic binding protein-like II"/>
    <property type="match status" value="1"/>
</dbReference>
<dbReference type="Gene3D" id="3.40.190.10">
    <property type="entry name" value="Periplasmic binding protein-like II"/>
    <property type="match status" value="2"/>
</dbReference>
<dbReference type="PANTHER" id="PTHR30024">
    <property type="entry name" value="ALIPHATIC SULFONATES-BINDING PROTEIN-RELATED"/>
    <property type="match status" value="1"/>
</dbReference>
<dbReference type="RefSeq" id="WP_069859458.1">
    <property type="nucleotide sequence ID" value="NZ_BDFE01000017.1"/>
</dbReference>
<dbReference type="PANTHER" id="PTHR30024:SF47">
    <property type="entry name" value="TAURINE-BINDING PERIPLASMIC PROTEIN"/>
    <property type="match status" value="1"/>
</dbReference>
<dbReference type="InterPro" id="IPR015168">
    <property type="entry name" value="SsuA/THI5"/>
</dbReference>
<comment type="similarity">
    <text evidence="2">Belongs to the bacterial solute-binding protein SsuA/TauA family.</text>
</comment>
<comment type="subcellular location">
    <subcellularLocation>
        <location evidence="1">Periplasm</location>
    </subcellularLocation>
</comment>
<evidence type="ECO:0000259" key="4">
    <source>
        <dbReference type="Pfam" id="PF09084"/>
    </source>
</evidence>
<comment type="caution">
    <text evidence="5">The sequence shown here is derived from an EMBL/GenBank/DDBJ whole genome shotgun (WGS) entry which is preliminary data.</text>
</comment>
<evidence type="ECO:0000313" key="6">
    <source>
        <dbReference type="Proteomes" id="UP000095200"/>
    </source>
</evidence>
<organism evidence="5 6">
    <name type="scientific">Desulfoplanes formicivorans</name>
    <dbReference type="NCBI Taxonomy" id="1592317"/>
    <lineage>
        <taxon>Bacteria</taxon>
        <taxon>Pseudomonadati</taxon>
        <taxon>Thermodesulfobacteriota</taxon>
        <taxon>Desulfovibrionia</taxon>
        <taxon>Desulfovibrionales</taxon>
        <taxon>Desulfoplanaceae</taxon>
        <taxon>Desulfoplanes</taxon>
    </lineage>
</organism>
<gene>
    <name evidence="5" type="ORF">DPF_1906</name>
</gene>
<dbReference type="CDD" id="cd01008">
    <property type="entry name" value="PBP2_NrtA_SsuA_CpmA_like"/>
    <property type="match status" value="1"/>
</dbReference>
<evidence type="ECO:0000256" key="1">
    <source>
        <dbReference type="ARBA" id="ARBA00004418"/>
    </source>
</evidence>
<keyword evidence="6" id="KW-1185">Reference proteome</keyword>
<evidence type="ECO:0000256" key="3">
    <source>
        <dbReference type="ARBA" id="ARBA00022729"/>
    </source>
</evidence>
<feature type="domain" description="SsuA/THI5-like" evidence="4">
    <location>
        <begin position="44"/>
        <end position="248"/>
    </location>
</feature>